<dbReference type="EMBL" id="BPLR01015571">
    <property type="protein sequence ID" value="GIY77039.1"/>
    <property type="molecule type" value="Genomic_DNA"/>
</dbReference>
<name>A0AAV4W562_CAEEX</name>
<evidence type="ECO:0000313" key="1">
    <source>
        <dbReference type="EMBL" id="GIY77039.1"/>
    </source>
</evidence>
<gene>
    <name evidence="1" type="ORF">CEXT_692281</name>
</gene>
<accession>A0AAV4W562</accession>
<organism evidence="1 2">
    <name type="scientific">Caerostris extrusa</name>
    <name type="common">Bark spider</name>
    <name type="synonym">Caerostris bankana</name>
    <dbReference type="NCBI Taxonomy" id="172846"/>
    <lineage>
        <taxon>Eukaryota</taxon>
        <taxon>Metazoa</taxon>
        <taxon>Ecdysozoa</taxon>
        <taxon>Arthropoda</taxon>
        <taxon>Chelicerata</taxon>
        <taxon>Arachnida</taxon>
        <taxon>Araneae</taxon>
        <taxon>Araneomorphae</taxon>
        <taxon>Entelegynae</taxon>
        <taxon>Araneoidea</taxon>
        <taxon>Araneidae</taxon>
        <taxon>Caerostris</taxon>
    </lineage>
</organism>
<evidence type="ECO:0008006" key="3">
    <source>
        <dbReference type="Google" id="ProtNLM"/>
    </source>
</evidence>
<keyword evidence="2" id="KW-1185">Reference proteome</keyword>
<reference evidence="1 2" key="1">
    <citation type="submission" date="2021-06" db="EMBL/GenBank/DDBJ databases">
        <title>Caerostris extrusa draft genome.</title>
        <authorList>
            <person name="Kono N."/>
            <person name="Arakawa K."/>
        </authorList>
    </citation>
    <scope>NUCLEOTIDE SEQUENCE [LARGE SCALE GENOMIC DNA]</scope>
</reference>
<dbReference type="Proteomes" id="UP001054945">
    <property type="component" value="Unassembled WGS sequence"/>
</dbReference>
<comment type="caution">
    <text evidence="1">The sequence shown here is derived from an EMBL/GenBank/DDBJ whole genome shotgun (WGS) entry which is preliminary data.</text>
</comment>
<protein>
    <recommendedName>
        <fullName evidence="3">Ycf15</fullName>
    </recommendedName>
</protein>
<dbReference type="AlphaFoldDB" id="A0AAV4W562"/>
<evidence type="ECO:0000313" key="2">
    <source>
        <dbReference type="Proteomes" id="UP001054945"/>
    </source>
</evidence>
<sequence length="85" mass="9623">MLPATLPTFPGEKQRISNANMQSPNCYFRESVAITLPPTPPTPFILCEKPVPLTKSFECRRILIAKHFWVRNVSPKGEVRQNSAQ</sequence>
<proteinExistence type="predicted"/>